<dbReference type="PANTHER" id="PTHR36486:SF4">
    <property type="entry name" value="PH DOMAIN-CONTAINING PROTEIN"/>
    <property type="match status" value="1"/>
</dbReference>
<gene>
    <name evidence="2" type="ORF">IFM89_011923</name>
</gene>
<name>A0A835HXR0_9MAGN</name>
<evidence type="ECO:0000256" key="1">
    <source>
        <dbReference type="SAM" id="MobiDB-lite"/>
    </source>
</evidence>
<comment type="caution">
    <text evidence="2">The sequence shown here is derived from an EMBL/GenBank/DDBJ whole genome shotgun (WGS) entry which is preliminary data.</text>
</comment>
<dbReference type="AlphaFoldDB" id="A0A835HXR0"/>
<reference evidence="2 3" key="1">
    <citation type="submission" date="2020-10" db="EMBL/GenBank/DDBJ databases">
        <title>The Coptis chinensis genome and diversification of protoberbering-type alkaloids.</title>
        <authorList>
            <person name="Wang B."/>
            <person name="Shu S."/>
            <person name="Song C."/>
            <person name="Liu Y."/>
        </authorList>
    </citation>
    <scope>NUCLEOTIDE SEQUENCE [LARGE SCALE GENOMIC DNA]</scope>
    <source>
        <strain evidence="2">HL-2020</strain>
        <tissue evidence="2">Leaf</tissue>
    </source>
</reference>
<keyword evidence="3" id="KW-1185">Reference proteome</keyword>
<proteinExistence type="predicted"/>
<sequence>MEYSFAIEYNGPPLSYELPRAIPVDMKSIPIASVVSLNNFSNELSLPIVQPLADRDTMEKKISREMILGSDCVVSPTSVIAFEEGSRVSPECELSGECSSSLSGYEQCFELSDVVDRSVELGSCNDCNCSGIRTDDDEHSDELSDESASSSQVLSTEISCEDEAECDSELQEHAGRPSNVTFREDDSSSSIFDGASSIESEHSHVPKEPEHKVQKRLCYRCSKVSRFGEKEACLVCNAKYCANCVLIAMGSMPEGRKCLSCIGYPIDESNRRNLGKFSRMLKRKLNELEIRQLMKVEKFCEKNQLQAEHVYVNGQKLSQEELIKLRSCPRPPTKLKPGKYWYDKVSGLWGKEGQKPCKFISPHLNVGGDIMNNASNGNANVKINNREITKVELRLLQLAGVQCAGNPHFWLDECGFYQEEGQKLPKGNLWNKAYFQTGIKVLCAALSLPIPSSKIVNPSAEEVNILLSGAIPEYLKERALQKLLLVGYDGSGTSTIFKQAKMLYKAEPFSEHELQDIKFIIQRNVYTYLCILLEGRERFEEESLAQMKRTHQPDFVGMIFKQ</sequence>
<evidence type="ECO:0000313" key="3">
    <source>
        <dbReference type="Proteomes" id="UP000631114"/>
    </source>
</evidence>
<dbReference type="InterPro" id="IPR053057">
    <property type="entry name" value="XLG_GTP-binding"/>
</dbReference>
<accession>A0A835HXR0</accession>
<protein>
    <recommendedName>
        <fullName evidence="4">Extra-large guanine nucleotide-binding protein 1-like</fullName>
    </recommendedName>
</protein>
<dbReference type="Proteomes" id="UP000631114">
    <property type="component" value="Unassembled WGS sequence"/>
</dbReference>
<organism evidence="2 3">
    <name type="scientific">Coptis chinensis</name>
    <dbReference type="NCBI Taxonomy" id="261450"/>
    <lineage>
        <taxon>Eukaryota</taxon>
        <taxon>Viridiplantae</taxon>
        <taxon>Streptophyta</taxon>
        <taxon>Embryophyta</taxon>
        <taxon>Tracheophyta</taxon>
        <taxon>Spermatophyta</taxon>
        <taxon>Magnoliopsida</taxon>
        <taxon>Ranunculales</taxon>
        <taxon>Ranunculaceae</taxon>
        <taxon>Coptidoideae</taxon>
        <taxon>Coptis</taxon>
    </lineage>
</organism>
<dbReference type="PANTHER" id="PTHR36486">
    <property type="entry name" value="OS01G0977800 PROTEIN"/>
    <property type="match status" value="1"/>
</dbReference>
<feature type="compositionally biased region" description="Low complexity" evidence="1">
    <location>
        <begin position="188"/>
        <end position="198"/>
    </location>
</feature>
<feature type="region of interest" description="Disordered" evidence="1">
    <location>
        <begin position="177"/>
        <end position="206"/>
    </location>
</feature>
<dbReference type="OrthoDB" id="5817230at2759"/>
<evidence type="ECO:0000313" key="2">
    <source>
        <dbReference type="EMBL" id="KAF9608885.1"/>
    </source>
</evidence>
<dbReference type="EMBL" id="JADFTS010000004">
    <property type="protein sequence ID" value="KAF9608885.1"/>
    <property type="molecule type" value="Genomic_DNA"/>
</dbReference>
<evidence type="ECO:0008006" key="4">
    <source>
        <dbReference type="Google" id="ProtNLM"/>
    </source>
</evidence>